<keyword evidence="2" id="KW-1185">Reference proteome</keyword>
<reference evidence="1 2" key="1">
    <citation type="submission" date="2024-12" db="EMBL/GenBank/DDBJ databases">
        <title>The unique morphological basis and parallel evolutionary history of personate flowers in Penstemon.</title>
        <authorList>
            <person name="Depatie T.H."/>
            <person name="Wessinger C.A."/>
        </authorList>
    </citation>
    <scope>NUCLEOTIDE SEQUENCE [LARGE SCALE GENOMIC DNA]</scope>
    <source>
        <strain evidence="1">WTNN_2</strain>
        <tissue evidence="1">Leaf</tissue>
    </source>
</reference>
<evidence type="ECO:0000313" key="2">
    <source>
        <dbReference type="Proteomes" id="UP001634393"/>
    </source>
</evidence>
<name>A0ABD3UGZ4_9LAMI</name>
<dbReference type="PANTHER" id="PTHR47926">
    <property type="entry name" value="PENTATRICOPEPTIDE REPEAT-CONTAINING PROTEIN"/>
    <property type="match status" value="1"/>
</dbReference>
<dbReference type="PANTHER" id="PTHR47926:SF423">
    <property type="entry name" value="REPEAT-CONTAINING PROTEIN, PUTATIVE-RELATED"/>
    <property type="match status" value="1"/>
</dbReference>
<dbReference type="InterPro" id="IPR011990">
    <property type="entry name" value="TPR-like_helical_dom_sf"/>
</dbReference>
<sequence length="66" mass="7450">MKSKYGIEPEIGHYMVVVDLLARFGHLKEAEKLILGMPIPPNALIWRSFLEGCKKQRNIETLALAA</sequence>
<dbReference type="Proteomes" id="UP001634393">
    <property type="component" value="Unassembled WGS sequence"/>
</dbReference>
<dbReference type="Gene3D" id="1.25.40.10">
    <property type="entry name" value="Tetratricopeptide repeat domain"/>
    <property type="match status" value="1"/>
</dbReference>
<comment type="caution">
    <text evidence="1">The sequence shown here is derived from an EMBL/GenBank/DDBJ whole genome shotgun (WGS) entry which is preliminary data.</text>
</comment>
<protein>
    <recommendedName>
        <fullName evidence="3">Pentatricopeptide repeat-containing protein</fullName>
    </recommendedName>
</protein>
<dbReference type="EMBL" id="JBJXBP010000001">
    <property type="protein sequence ID" value="KAL3848796.1"/>
    <property type="molecule type" value="Genomic_DNA"/>
</dbReference>
<gene>
    <name evidence="1" type="ORF">ACJIZ3_010678</name>
</gene>
<evidence type="ECO:0008006" key="3">
    <source>
        <dbReference type="Google" id="ProtNLM"/>
    </source>
</evidence>
<dbReference type="InterPro" id="IPR046960">
    <property type="entry name" value="PPR_At4g14850-like_plant"/>
</dbReference>
<evidence type="ECO:0000313" key="1">
    <source>
        <dbReference type="EMBL" id="KAL3848796.1"/>
    </source>
</evidence>
<accession>A0ABD3UGZ4</accession>
<organism evidence="1 2">
    <name type="scientific">Penstemon smallii</name>
    <dbReference type="NCBI Taxonomy" id="265156"/>
    <lineage>
        <taxon>Eukaryota</taxon>
        <taxon>Viridiplantae</taxon>
        <taxon>Streptophyta</taxon>
        <taxon>Embryophyta</taxon>
        <taxon>Tracheophyta</taxon>
        <taxon>Spermatophyta</taxon>
        <taxon>Magnoliopsida</taxon>
        <taxon>eudicotyledons</taxon>
        <taxon>Gunneridae</taxon>
        <taxon>Pentapetalae</taxon>
        <taxon>asterids</taxon>
        <taxon>lamiids</taxon>
        <taxon>Lamiales</taxon>
        <taxon>Plantaginaceae</taxon>
        <taxon>Cheloneae</taxon>
        <taxon>Penstemon</taxon>
    </lineage>
</organism>
<proteinExistence type="predicted"/>
<dbReference type="AlphaFoldDB" id="A0ABD3UGZ4"/>